<name>A0A8B6XAN1_9BURK</name>
<evidence type="ECO:0000313" key="2">
    <source>
        <dbReference type="RefSeq" id="WP_051379007.1"/>
    </source>
</evidence>
<dbReference type="GO" id="GO:0030246">
    <property type="term" value="F:carbohydrate binding"/>
    <property type="evidence" value="ECO:0007669"/>
    <property type="project" value="InterPro"/>
</dbReference>
<organism evidence="1 2">
    <name type="scientific">Derxia gummosa DSM 723</name>
    <dbReference type="NCBI Taxonomy" id="1121388"/>
    <lineage>
        <taxon>Bacteria</taxon>
        <taxon>Pseudomonadati</taxon>
        <taxon>Pseudomonadota</taxon>
        <taxon>Betaproteobacteria</taxon>
        <taxon>Burkholderiales</taxon>
        <taxon>Alcaligenaceae</taxon>
        <taxon>Derxia</taxon>
    </lineage>
</organism>
<keyword evidence="1" id="KW-1185">Reference proteome</keyword>
<protein>
    <submittedName>
        <fullName evidence="2">Aldose 1-epimerase</fullName>
    </submittedName>
</protein>
<dbReference type="Pfam" id="PF01263">
    <property type="entry name" value="Aldose_epim"/>
    <property type="match status" value="1"/>
</dbReference>
<sequence>MHDSVPPFSAATGNADFDAALDLCVNLAAGELRLAVTPEVGGCIAAFFSQTAAGLLHWMRPATRDALVAADPLGMGSFPLVPFCNRIRDGRSDAAARPVRLRQMLADVPHALHGLGWRRPWRVTARAAASLTITFTHDGDGGWPWRFEAWQRFDLAPDALTVTLGLRNLDGEVMPAGLGHHPYYPRDAATRLTTSVATMWEADDTQLPTRQTVPNWLARLPRGIEVEAIYPGITFDNNFTGWSREARIDWPGRAQALCIEAGAPLDYALAYVPAGKDFFCFEPVSNVTDWMNLAATGERDVGGHWLAPGEMLETVTRFVLKAV</sequence>
<dbReference type="InterPro" id="IPR008183">
    <property type="entry name" value="Aldose_1/G6P_1-epimerase"/>
</dbReference>
<dbReference type="Proteomes" id="UP000675920">
    <property type="component" value="Unplaced"/>
</dbReference>
<dbReference type="OrthoDB" id="9808779at2"/>
<evidence type="ECO:0000313" key="1">
    <source>
        <dbReference type="Proteomes" id="UP000675920"/>
    </source>
</evidence>
<dbReference type="RefSeq" id="WP_051379007.1">
    <property type="nucleotide sequence ID" value="NZ_KI519499.1"/>
</dbReference>
<dbReference type="InterPro" id="IPR011013">
    <property type="entry name" value="Gal_mutarotase_sf_dom"/>
</dbReference>
<accession>A0A8B6XAN1</accession>
<dbReference type="AlphaFoldDB" id="A0A8B6XAN1"/>
<dbReference type="GO" id="GO:0005975">
    <property type="term" value="P:carbohydrate metabolic process"/>
    <property type="evidence" value="ECO:0007669"/>
    <property type="project" value="InterPro"/>
</dbReference>
<dbReference type="Gene3D" id="2.70.98.10">
    <property type="match status" value="1"/>
</dbReference>
<reference evidence="2" key="1">
    <citation type="submission" date="2025-08" db="UniProtKB">
        <authorList>
            <consortium name="RefSeq"/>
        </authorList>
    </citation>
    <scope>IDENTIFICATION</scope>
</reference>
<dbReference type="GO" id="GO:0016853">
    <property type="term" value="F:isomerase activity"/>
    <property type="evidence" value="ECO:0007669"/>
    <property type="project" value="InterPro"/>
</dbReference>
<dbReference type="SUPFAM" id="SSF74650">
    <property type="entry name" value="Galactose mutarotase-like"/>
    <property type="match status" value="1"/>
</dbReference>
<dbReference type="CDD" id="cd09021">
    <property type="entry name" value="Aldose_epim_Ec_YphB"/>
    <property type="match status" value="1"/>
</dbReference>
<proteinExistence type="predicted"/>
<dbReference type="InterPro" id="IPR014718">
    <property type="entry name" value="GH-type_carb-bd"/>
</dbReference>